<accession>A0A0R3PXD2</accession>
<evidence type="ECO:0000313" key="3">
    <source>
        <dbReference type="WBParaSite" id="ACOC_0001093001-mRNA-1"/>
    </source>
</evidence>
<protein>
    <submittedName>
        <fullName evidence="3">TubC_N domain-containing protein</fullName>
    </submittedName>
</protein>
<dbReference type="AlphaFoldDB" id="A0A0R3PXD2"/>
<reference evidence="3" key="1">
    <citation type="submission" date="2017-02" db="UniProtKB">
        <authorList>
            <consortium name="WormBaseParasite"/>
        </authorList>
    </citation>
    <scope>IDENTIFICATION</scope>
</reference>
<dbReference type="EMBL" id="UYYA01004576">
    <property type="protein sequence ID" value="VDM62516.1"/>
    <property type="molecule type" value="Genomic_DNA"/>
</dbReference>
<reference evidence="1 2" key="2">
    <citation type="submission" date="2018-11" db="EMBL/GenBank/DDBJ databases">
        <authorList>
            <consortium name="Pathogen Informatics"/>
        </authorList>
    </citation>
    <scope>NUCLEOTIDE SEQUENCE [LARGE SCALE GENOMIC DNA]</scope>
    <source>
        <strain evidence="1 2">Costa Rica</strain>
    </source>
</reference>
<organism evidence="3">
    <name type="scientific">Angiostrongylus costaricensis</name>
    <name type="common">Nematode worm</name>
    <dbReference type="NCBI Taxonomy" id="334426"/>
    <lineage>
        <taxon>Eukaryota</taxon>
        <taxon>Metazoa</taxon>
        <taxon>Ecdysozoa</taxon>
        <taxon>Nematoda</taxon>
        <taxon>Chromadorea</taxon>
        <taxon>Rhabditida</taxon>
        <taxon>Rhabditina</taxon>
        <taxon>Rhabditomorpha</taxon>
        <taxon>Strongyloidea</taxon>
        <taxon>Metastrongylidae</taxon>
        <taxon>Angiostrongylus</taxon>
    </lineage>
</organism>
<dbReference type="Proteomes" id="UP000267027">
    <property type="component" value="Unassembled WGS sequence"/>
</dbReference>
<dbReference type="OrthoDB" id="5891412at2759"/>
<dbReference type="WBParaSite" id="ACOC_0001093001-mRNA-1">
    <property type="protein sequence ID" value="ACOC_0001093001-mRNA-1"/>
    <property type="gene ID" value="ACOC_0001093001"/>
</dbReference>
<evidence type="ECO:0000313" key="1">
    <source>
        <dbReference type="EMBL" id="VDM62516.1"/>
    </source>
</evidence>
<proteinExistence type="predicted"/>
<sequence length="111" mass="12699">MREVRELIRSKNIRLSLSDKGGVFVVIPHQLDVEITKKRIEDASLYRPSSEEEFKSQYLKLNNEWVKAARAAKLKPTVISYLKTDLATCPVLYLLIKTHKLVSSDDLLSTP</sequence>
<name>A0A0R3PXD2_ANGCS</name>
<gene>
    <name evidence="1" type="ORF">ACOC_LOCUS10931</name>
</gene>
<evidence type="ECO:0000313" key="2">
    <source>
        <dbReference type="Proteomes" id="UP000267027"/>
    </source>
</evidence>
<keyword evidence="2" id="KW-1185">Reference proteome</keyword>